<name>A0A0F4GUG1_9PEZI</name>
<dbReference type="EMBL" id="LAFY01000342">
    <property type="protein sequence ID" value="KJX99850.1"/>
    <property type="molecule type" value="Genomic_DNA"/>
</dbReference>
<accession>A0A0F4GUG1</accession>
<sequence>MASSKLSTILSSLLPLALCTIAFAFAITATISREWAVRHNYSEPEADWSQANLIRTETRSPFVVCGTVGETYVCTQYTGSGSCKSLAALDDNQDATYGDERLCQQIHWAGRLAVASTTFIGIGFGIALCMSLVATLALLSPAVLQAEDTDEQRGTTTDPKMESNVVVTQRRRPRPHRKQKYLSPMAPYINALLVAVLITGAILYVLAQFYGVLAFVQSAPDNGAFAAYGGNTAPGEAKYMGPWIQGKALSVYGSVAWFAAVLTALSAAWVWRLPSGRQSPL</sequence>
<evidence type="ECO:0000313" key="4">
    <source>
        <dbReference type="EMBL" id="KJX99850.1"/>
    </source>
</evidence>
<organism evidence="4 5">
    <name type="scientific">Zymoseptoria brevis</name>
    <dbReference type="NCBI Taxonomy" id="1047168"/>
    <lineage>
        <taxon>Eukaryota</taxon>
        <taxon>Fungi</taxon>
        <taxon>Dikarya</taxon>
        <taxon>Ascomycota</taxon>
        <taxon>Pezizomycotina</taxon>
        <taxon>Dothideomycetes</taxon>
        <taxon>Dothideomycetidae</taxon>
        <taxon>Mycosphaerellales</taxon>
        <taxon>Mycosphaerellaceae</taxon>
        <taxon>Zymoseptoria</taxon>
    </lineage>
</organism>
<reference evidence="4 5" key="1">
    <citation type="submission" date="2015-03" db="EMBL/GenBank/DDBJ databases">
        <title>RNA-seq based gene annotation and comparative genomics of four Zymoseptoria species reveal species-specific pathogenicity related genes and transposable element activity.</title>
        <authorList>
            <person name="Grandaubert J."/>
            <person name="Bhattacharyya A."/>
            <person name="Stukenbrock E.H."/>
        </authorList>
    </citation>
    <scope>NUCLEOTIDE SEQUENCE [LARGE SCALE GENOMIC DNA]</scope>
    <source>
        <strain evidence="4 5">Zb18110</strain>
    </source>
</reference>
<feature type="chain" id="PRO_5002469126" evidence="3">
    <location>
        <begin position="25"/>
        <end position="281"/>
    </location>
</feature>
<feature type="region of interest" description="Disordered" evidence="1">
    <location>
        <begin position="148"/>
        <end position="176"/>
    </location>
</feature>
<dbReference type="OrthoDB" id="3519019at2759"/>
<keyword evidence="5" id="KW-1185">Reference proteome</keyword>
<protein>
    <submittedName>
        <fullName evidence="4">Uncharacterized protein</fullName>
    </submittedName>
</protein>
<feature type="transmembrane region" description="Helical" evidence="2">
    <location>
        <begin position="249"/>
        <end position="271"/>
    </location>
</feature>
<dbReference type="Proteomes" id="UP000033647">
    <property type="component" value="Unassembled WGS sequence"/>
</dbReference>
<comment type="caution">
    <text evidence="4">The sequence shown here is derived from an EMBL/GenBank/DDBJ whole genome shotgun (WGS) entry which is preliminary data.</text>
</comment>
<dbReference type="AlphaFoldDB" id="A0A0F4GUG1"/>
<evidence type="ECO:0000256" key="2">
    <source>
        <dbReference type="SAM" id="Phobius"/>
    </source>
</evidence>
<keyword evidence="2" id="KW-1133">Transmembrane helix</keyword>
<proteinExistence type="predicted"/>
<keyword evidence="2" id="KW-0812">Transmembrane</keyword>
<evidence type="ECO:0000256" key="3">
    <source>
        <dbReference type="SAM" id="SignalP"/>
    </source>
</evidence>
<gene>
    <name evidence="4" type="ORF">TI39_contig350g00004</name>
</gene>
<evidence type="ECO:0000256" key="1">
    <source>
        <dbReference type="SAM" id="MobiDB-lite"/>
    </source>
</evidence>
<feature type="signal peptide" evidence="3">
    <location>
        <begin position="1"/>
        <end position="24"/>
    </location>
</feature>
<evidence type="ECO:0000313" key="5">
    <source>
        <dbReference type="Proteomes" id="UP000033647"/>
    </source>
</evidence>
<feature type="transmembrane region" description="Helical" evidence="2">
    <location>
        <begin position="119"/>
        <end position="144"/>
    </location>
</feature>
<feature type="transmembrane region" description="Helical" evidence="2">
    <location>
        <begin position="181"/>
        <end position="207"/>
    </location>
</feature>
<keyword evidence="3" id="KW-0732">Signal</keyword>
<keyword evidence="2" id="KW-0472">Membrane</keyword>